<protein>
    <submittedName>
        <fullName evidence="15">C-type cytochrome</fullName>
    </submittedName>
</protein>
<keyword evidence="4 11" id="KW-0349">Heme</keyword>
<dbReference type="SUPFAM" id="SSF46626">
    <property type="entry name" value="Cytochrome c"/>
    <property type="match status" value="1"/>
</dbReference>
<dbReference type="InterPro" id="IPR002429">
    <property type="entry name" value="CcO_II-like_C"/>
</dbReference>
<feature type="domain" description="Cytochrome c" evidence="14">
    <location>
        <begin position="248"/>
        <end position="340"/>
    </location>
</feature>
<evidence type="ECO:0000256" key="7">
    <source>
        <dbReference type="ARBA" id="ARBA00023004"/>
    </source>
</evidence>
<dbReference type="RefSeq" id="WP_305928590.1">
    <property type="nucleotide sequence ID" value="NZ_JAVAIL010000001.1"/>
</dbReference>
<keyword evidence="8" id="KW-0186">Copper</keyword>
<accession>A0ABT9H560</accession>
<keyword evidence="6" id="KW-0249">Electron transport</keyword>
<comment type="caution">
    <text evidence="15">The sequence shown here is derived from an EMBL/GenBank/DDBJ whole genome shotgun (WGS) entry which is preliminary data.</text>
</comment>
<evidence type="ECO:0000256" key="4">
    <source>
        <dbReference type="ARBA" id="ARBA00022617"/>
    </source>
</evidence>
<evidence type="ECO:0000256" key="8">
    <source>
        <dbReference type="ARBA" id="ARBA00023008"/>
    </source>
</evidence>
<dbReference type="PRINTS" id="PR01166">
    <property type="entry name" value="CYCOXIDASEII"/>
</dbReference>
<keyword evidence="12" id="KW-0812">Transmembrane</keyword>
<feature type="domain" description="Cytochrome oxidase subunit II copper A binding" evidence="13">
    <location>
        <begin position="97"/>
        <end position="213"/>
    </location>
</feature>
<evidence type="ECO:0000259" key="14">
    <source>
        <dbReference type="PROSITE" id="PS51007"/>
    </source>
</evidence>
<dbReference type="InterPro" id="IPR008972">
    <property type="entry name" value="Cupredoxin"/>
</dbReference>
<dbReference type="InterPro" id="IPR036909">
    <property type="entry name" value="Cyt_c-like_dom_sf"/>
</dbReference>
<evidence type="ECO:0000313" key="16">
    <source>
        <dbReference type="Proteomes" id="UP001235664"/>
    </source>
</evidence>
<keyword evidence="16" id="KW-1185">Reference proteome</keyword>
<reference evidence="15 16" key="1">
    <citation type="submission" date="2023-08" db="EMBL/GenBank/DDBJ databases">
        <title>genomic of DY56.</title>
        <authorList>
            <person name="Wang Y."/>
        </authorList>
    </citation>
    <scope>NUCLEOTIDE SEQUENCE [LARGE SCALE GENOMIC DNA]</scope>
    <source>
        <strain evidence="15 16">DY56-A-20</strain>
    </source>
</reference>
<comment type="similarity">
    <text evidence="2">Belongs to the cytochrome c oxidase subunit 2 family.</text>
</comment>
<sequence>MLDAFWGWPPPVLDPAGPYADSVTVLAWALFGMGVIVTCVIVAALWVAAKGPDKWRRRLGGERAVWIGGIAFPGIVLTVLLVWGLLLTASLTEEISGDEMRVRVTGHMWWFDVEYLDADGDVLLRDANELHLPVGEKVVLELLSDDVIHSFWVPHLSGKKDMVPGRLNELLVQADRPGRFGGVCAEYCGGPHALMGFVAVAHEAGEWEAWLQARLEGGDSPAALPARTGPMPAVVRDTDLPARTDQAAAAIAGRALFMDSGCGACHRVAGTEANGLAGPDLTHVGARLTLGAGILPNHRGTMMGWIGDSQSIKPGNRMPTYDRLSADELEAIAIWLEQQR</sequence>
<dbReference type="PANTHER" id="PTHR22888:SF9">
    <property type="entry name" value="CYTOCHROME C OXIDASE SUBUNIT 2"/>
    <property type="match status" value="1"/>
</dbReference>
<name>A0ABT9H560_9SPHN</name>
<evidence type="ECO:0000313" key="15">
    <source>
        <dbReference type="EMBL" id="MDP4538456.1"/>
    </source>
</evidence>
<keyword evidence="3" id="KW-0813">Transport</keyword>
<dbReference type="PROSITE" id="PS51007">
    <property type="entry name" value="CYTC"/>
    <property type="match status" value="1"/>
</dbReference>
<keyword evidence="12" id="KW-1133">Transmembrane helix</keyword>
<organism evidence="15 16">
    <name type="scientific">Qipengyuania benthica</name>
    <dbReference type="NCBI Taxonomy" id="3067651"/>
    <lineage>
        <taxon>Bacteria</taxon>
        <taxon>Pseudomonadati</taxon>
        <taxon>Pseudomonadota</taxon>
        <taxon>Alphaproteobacteria</taxon>
        <taxon>Sphingomonadales</taxon>
        <taxon>Erythrobacteraceae</taxon>
        <taxon>Qipengyuania</taxon>
    </lineage>
</organism>
<evidence type="ECO:0000256" key="5">
    <source>
        <dbReference type="ARBA" id="ARBA00022723"/>
    </source>
</evidence>
<proteinExistence type="inferred from homology"/>
<dbReference type="EMBL" id="JAVAIL010000001">
    <property type="protein sequence ID" value="MDP4538456.1"/>
    <property type="molecule type" value="Genomic_DNA"/>
</dbReference>
<dbReference type="InterPro" id="IPR045187">
    <property type="entry name" value="CcO_II"/>
</dbReference>
<comment type="catalytic activity">
    <reaction evidence="10">
        <text>4 Fe(II)-[cytochrome c] + O2 + 8 H(+)(in) = 4 Fe(III)-[cytochrome c] + 2 H2O + 4 H(+)(out)</text>
        <dbReference type="Rhea" id="RHEA:11436"/>
        <dbReference type="Rhea" id="RHEA-COMP:10350"/>
        <dbReference type="Rhea" id="RHEA-COMP:14399"/>
        <dbReference type="ChEBI" id="CHEBI:15377"/>
        <dbReference type="ChEBI" id="CHEBI:15378"/>
        <dbReference type="ChEBI" id="CHEBI:15379"/>
        <dbReference type="ChEBI" id="CHEBI:29033"/>
        <dbReference type="ChEBI" id="CHEBI:29034"/>
        <dbReference type="EC" id="7.1.1.9"/>
    </reaction>
</comment>
<dbReference type="Gene3D" id="2.60.40.420">
    <property type="entry name" value="Cupredoxins - blue copper proteins"/>
    <property type="match status" value="1"/>
</dbReference>
<evidence type="ECO:0000256" key="9">
    <source>
        <dbReference type="ARBA" id="ARBA00023136"/>
    </source>
</evidence>
<dbReference type="InterPro" id="IPR009056">
    <property type="entry name" value="Cyt_c-like_dom"/>
</dbReference>
<dbReference type="InterPro" id="IPR001505">
    <property type="entry name" value="Copper_CuA"/>
</dbReference>
<feature type="transmembrane region" description="Helical" evidence="12">
    <location>
        <begin position="25"/>
        <end position="48"/>
    </location>
</feature>
<dbReference type="Proteomes" id="UP001235664">
    <property type="component" value="Unassembled WGS sequence"/>
</dbReference>
<dbReference type="PANTHER" id="PTHR22888">
    <property type="entry name" value="CYTOCHROME C OXIDASE, SUBUNIT II"/>
    <property type="match status" value="1"/>
</dbReference>
<dbReference type="SUPFAM" id="SSF49503">
    <property type="entry name" value="Cupredoxins"/>
    <property type="match status" value="1"/>
</dbReference>
<feature type="transmembrane region" description="Helical" evidence="12">
    <location>
        <begin position="64"/>
        <end position="86"/>
    </location>
</feature>
<evidence type="ECO:0000256" key="2">
    <source>
        <dbReference type="ARBA" id="ARBA00007866"/>
    </source>
</evidence>
<evidence type="ECO:0000259" key="13">
    <source>
        <dbReference type="PROSITE" id="PS50857"/>
    </source>
</evidence>
<dbReference type="PROSITE" id="PS50857">
    <property type="entry name" value="COX2_CUA"/>
    <property type="match status" value="1"/>
</dbReference>
<evidence type="ECO:0000256" key="3">
    <source>
        <dbReference type="ARBA" id="ARBA00022448"/>
    </source>
</evidence>
<keyword evidence="7 11" id="KW-0408">Iron</keyword>
<evidence type="ECO:0000256" key="11">
    <source>
        <dbReference type="PROSITE-ProRule" id="PRU00433"/>
    </source>
</evidence>
<keyword evidence="9 12" id="KW-0472">Membrane</keyword>
<dbReference type="Pfam" id="PF00116">
    <property type="entry name" value="COX2"/>
    <property type="match status" value="1"/>
</dbReference>
<keyword evidence="5 11" id="KW-0479">Metal-binding</keyword>
<evidence type="ECO:0000256" key="6">
    <source>
        <dbReference type="ARBA" id="ARBA00022982"/>
    </source>
</evidence>
<dbReference type="PROSITE" id="PS00078">
    <property type="entry name" value="COX2"/>
    <property type="match status" value="1"/>
</dbReference>
<evidence type="ECO:0000256" key="10">
    <source>
        <dbReference type="ARBA" id="ARBA00047816"/>
    </source>
</evidence>
<evidence type="ECO:0000256" key="12">
    <source>
        <dbReference type="SAM" id="Phobius"/>
    </source>
</evidence>
<evidence type="ECO:0000256" key="1">
    <source>
        <dbReference type="ARBA" id="ARBA00004370"/>
    </source>
</evidence>
<comment type="subcellular location">
    <subcellularLocation>
        <location evidence="1">Membrane</location>
    </subcellularLocation>
</comment>
<dbReference type="Pfam" id="PF00034">
    <property type="entry name" value="Cytochrom_C"/>
    <property type="match status" value="1"/>
</dbReference>
<gene>
    <name evidence="15" type="ORF">Q9K01_02285</name>
</gene>